<dbReference type="EMBL" id="CAJVPG010000222">
    <property type="protein sequence ID" value="CAG8377346.1"/>
    <property type="molecule type" value="Genomic_DNA"/>
</dbReference>
<dbReference type="Gene3D" id="3.40.50.1820">
    <property type="entry name" value="alpha/beta hydrolase"/>
    <property type="match status" value="1"/>
</dbReference>
<dbReference type="GO" id="GO:0017000">
    <property type="term" value="P:antibiotic biosynthetic process"/>
    <property type="evidence" value="ECO:0007669"/>
    <property type="project" value="UniProtKB-ARBA"/>
</dbReference>
<comment type="caution">
    <text evidence="2">The sequence shown here is derived from an EMBL/GenBank/DDBJ whole genome shotgun (WGS) entry which is preliminary data.</text>
</comment>
<evidence type="ECO:0000313" key="2">
    <source>
        <dbReference type="EMBL" id="CAG8377346.1"/>
    </source>
</evidence>
<dbReference type="OrthoDB" id="5371334at2759"/>
<name>A0A9W4J435_9EURO</name>
<dbReference type="SUPFAM" id="SSF53474">
    <property type="entry name" value="alpha/beta-Hydrolases"/>
    <property type="match status" value="1"/>
</dbReference>
<reference evidence="2" key="1">
    <citation type="submission" date="2021-07" db="EMBL/GenBank/DDBJ databases">
        <authorList>
            <person name="Branca A.L. A."/>
        </authorList>
    </citation>
    <scope>NUCLEOTIDE SEQUENCE</scope>
</reference>
<dbReference type="GO" id="GO:0072330">
    <property type="term" value="P:monocarboxylic acid biosynthetic process"/>
    <property type="evidence" value="ECO:0007669"/>
    <property type="project" value="UniProtKB-ARBA"/>
</dbReference>
<dbReference type="AlphaFoldDB" id="A0A9W4J435"/>
<dbReference type="Proteomes" id="UP001152649">
    <property type="component" value="Unassembled WGS sequence"/>
</dbReference>
<proteinExistence type="predicted"/>
<organism evidence="2 3">
    <name type="scientific">Penicillium salamii</name>
    <dbReference type="NCBI Taxonomy" id="1612424"/>
    <lineage>
        <taxon>Eukaryota</taxon>
        <taxon>Fungi</taxon>
        <taxon>Dikarya</taxon>
        <taxon>Ascomycota</taxon>
        <taxon>Pezizomycotina</taxon>
        <taxon>Eurotiomycetes</taxon>
        <taxon>Eurotiomycetidae</taxon>
        <taxon>Eurotiales</taxon>
        <taxon>Aspergillaceae</taxon>
        <taxon>Penicillium</taxon>
    </lineage>
</organism>
<dbReference type="InterPro" id="IPR029058">
    <property type="entry name" value="AB_hydrolase_fold"/>
</dbReference>
<dbReference type="Pfam" id="PF12697">
    <property type="entry name" value="Abhydrolase_6"/>
    <property type="match status" value="1"/>
</dbReference>
<sequence>MDPFQYTLSDNGTVAGVQNVPPSPTSPLAHRPLIIAMHGGCYDHQYFDATPNLSASVASNAFGVPFVSIDRPSYGGTSSILPIPNGTNFFERSAQVLHQQILPELWKRVGEPSNCNCIVLLCHSLGVMPGIITAALHAKDEKSLYPLGGLIASGMGDKQSPAMKDSAPSFNFVDEDHALFPLEAKDAIMFKPGTFDPEILKHSERLNAAYPYSEVGQFAAAWLPFWKEKWAVHVKVPVMFALVEDDPFFVATQQEVDTCVKAFTSSLRVDGSLLRGAPHCVELSHWSQGWYARCFGFAMECAASFDI</sequence>
<accession>A0A9W4J435</accession>
<dbReference type="InterPro" id="IPR000073">
    <property type="entry name" value="AB_hydrolase_1"/>
</dbReference>
<protein>
    <recommendedName>
        <fullName evidence="1">AB hydrolase-1 domain-containing protein</fullName>
    </recommendedName>
</protein>
<evidence type="ECO:0000313" key="3">
    <source>
        <dbReference type="Proteomes" id="UP001152649"/>
    </source>
</evidence>
<feature type="domain" description="AB hydrolase-1" evidence="1">
    <location>
        <begin position="36"/>
        <end position="285"/>
    </location>
</feature>
<evidence type="ECO:0000259" key="1">
    <source>
        <dbReference type="Pfam" id="PF12697"/>
    </source>
</evidence>
<gene>
    <name evidence="2" type="ORF">PSALAMII_LOCUS5389</name>
</gene>
<keyword evidence="3" id="KW-1185">Reference proteome</keyword>